<evidence type="ECO:0000313" key="2">
    <source>
        <dbReference type="Proteomes" id="UP000027265"/>
    </source>
</evidence>
<name>A0A067PLG5_9AGAM</name>
<dbReference type="InterPro" id="IPR054208">
    <property type="entry name" value="DUF6914"/>
</dbReference>
<reference evidence="2" key="1">
    <citation type="journal article" date="2014" name="Proc. Natl. Acad. Sci. U.S.A.">
        <title>Extensive sampling of basidiomycete genomes demonstrates inadequacy of the white-rot/brown-rot paradigm for wood decay fungi.</title>
        <authorList>
            <person name="Riley R."/>
            <person name="Salamov A.A."/>
            <person name="Brown D.W."/>
            <person name="Nagy L.G."/>
            <person name="Floudas D."/>
            <person name="Held B.W."/>
            <person name="Levasseur A."/>
            <person name="Lombard V."/>
            <person name="Morin E."/>
            <person name="Otillar R."/>
            <person name="Lindquist E.A."/>
            <person name="Sun H."/>
            <person name="LaButti K.M."/>
            <person name="Schmutz J."/>
            <person name="Jabbour D."/>
            <person name="Luo H."/>
            <person name="Baker S.E."/>
            <person name="Pisabarro A.G."/>
            <person name="Walton J.D."/>
            <person name="Blanchette R.A."/>
            <person name="Henrissat B."/>
            <person name="Martin F."/>
            <person name="Cullen D."/>
            <person name="Hibbett D.S."/>
            <person name="Grigoriev I.V."/>
        </authorList>
    </citation>
    <scope>NUCLEOTIDE SEQUENCE [LARGE SCALE GENOMIC DNA]</scope>
    <source>
        <strain evidence="2">MUCL 33604</strain>
    </source>
</reference>
<protein>
    <submittedName>
        <fullName evidence="1">Uncharacterized protein</fullName>
    </submittedName>
</protein>
<evidence type="ECO:0000313" key="1">
    <source>
        <dbReference type="EMBL" id="KDQ55649.1"/>
    </source>
</evidence>
<dbReference type="Proteomes" id="UP000027265">
    <property type="component" value="Unassembled WGS sequence"/>
</dbReference>
<dbReference type="OrthoDB" id="2679825at2759"/>
<gene>
    <name evidence="1" type="ORF">JAAARDRAFT_37053</name>
</gene>
<proteinExistence type="predicted"/>
<dbReference type="HOGENOM" id="CLU_095770_0_0_1"/>
<organism evidence="1 2">
    <name type="scientific">Jaapia argillacea MUCL 33604</name>
    <dbReference type="NCBI Taxonomy" id="933084"/>
    <lineage>
        <taxon>Eukaryota</taxon>
        <taxon>Fungi</taxon>
        <taxon>Dikarya</taxon>
        <taxon>Basidiomycota</taxon>
        <taxon>Agaricomycotina</taxon>
        <taxon>Agaricomycetes</taxon>
        <taxon>Agaricomycetidae</taxon>
        <taxon>Jaapiales</taxon>
        <taxon>Jaapiaceae</taxon>
        <taxon>Jaapia</taxon>
    </lineage>
</organism>
<dbReference type="EMBL" id="KL197724">
    <property type="protein sequence ID" value="KDQ55649.1"/>
    <property type="molecule type" value="Genomic_DNA"/>
</dbReference>
<accession>A0A067PLG5</accession>
<sequence length="199" mass="22715">MTSIEGFTYCTSPISNRVATSNRRNKHRLYLAFYHQGREYGDDTEFHSALVLAPKAPVAGRMDSWRFHVRNIGVGRGCDNWIYEGKQALNGDMRIVSMQLLCKLDDDRVSGMGLGMLLRDVDVAEDDPSWCSKHWVRSAIQMLVDKDVIPQLHMQSRTIWKNGFVFAKSVANRPSTCMPVCDTTGREIKSDIHWTPLRH</sequence>
<keyword evidence="2" id="KW-1185">Reference proteome</keyword>
<dbReference type="AlphaFoldDB" id="A0A067PLG5"/>
<dbReference type="InParanoid" id="A0A067PLG5"/>
<dbReference type="Pfam" id="PF21858">
    <property type="entry name" value="DUF6914"/>
    <property type="match status" value="1"/>
</dbReference>